<gene>
    <name evidence="1" type="ORF">PsorP6_007615</name>
</gene>
<comment type="caution">
    <text evidence="1">The sequence shown here is derived from an EMBL/GenBank/DDBJ whole genome shotgun (WGS) entry which is preliminary data.</text>
</comment>
<accession>A0ACC0WBZ7</accession>
<name>A0ACC0WBZ7_9STRA</name>
<keyword evidence="2" id="KW-1185">Reference proteome</keyword>
<sequence>MPHAHEVGPTEALLEKEKSDYVAQIEDSFNRTRRSEKDLEQAKDEILGLFAKYTEKENDYKNLEEARNQLER</sequence>
<proteinExistence type="predicted"/>
<organism evidence="1 2">
    <name type="scientific">Peronosclerospora sorghi</name>
    <dbReference type="NCBI Taxonomy" id="230839"/>
    <lineage>
        <taxon>Eukaryota</taxon>
        <taxon>Sar</taxon>
        <taxon>Stramenopiles</taxon>
        <taxon>Oomycota</taxon>
        <taxon>Peronosporomycetes</taxon>
        <taxon>Peronosporales</taxon>
        <taxon>Peronosporaceae</taxon>
        <taxon>Peronosclerospora</taxon>
    </lineage>
</organism>
<evidence type="ECO:0000313" key="1">
    <source>
        <dbReference type="EMBL" id="KAI9915556.1"/>
    </source>
</evidence>
<dbReference type="Proteomes" id="UP001163321">
    <property type="component" value="Chromosome 3"/>
</dbReference>
<evidence type="ECO:0000313" key="2">
    <source>
        <dbReference type="Proteomes" id="UP001163321"/>
    </source>
</evidence>
<reference evidence="1 2" key="1">
    <citation type="journal article" date="2022" name="bioRxiv">
        <title>The genome of the oomycete Peronosclerospora sorghi, a cosmopolitan pathogen of maize and sorghum, is inflated with dispersed pseudogenes.</title>
        <authorList>
            <person name="Fletcher K."/>
            <person name="Martin F."/>
            <person name="Isakeit T."/>
            <person name="Cavanaugh K."/>
            <person name="Magill C."/>
            <person name="Michelmore R."/>
        </authorList>
    </citation>
    <scope>NUCLEOTIDE SEQUENCE [LARGE SCALE GENOMIC DNA]</scope>
    <source>
        <strain evidence="1">P6</strain>
    </source>
</reference>
<dbReference type="EMBL" id="CM047582">
    <property type="protein sequence ID" value="KAI9915556.1"/>
    <property type="molecule type" value="Genomic_DNA"/>
</dbReference>
<protein>
    <submittedName>
        <fullName evidence="1">Uncharacterized protein</fullName>
    </submittedName>
</protein>